<gene>
    <name evidence="1" type="ORF">ACAOBT_LOCUS12068</name>
</gene>
<evidence type="ECO:0000313" key="1">
    <source>
        <dbReference type="EMBL" id="CAH1976276.1"/>
    </source>
</evidence>
<dbReference type="EMBL" id="CAKOFQ010006846">
    <property type="protein sequence ID" value="CAH1976276.1"/>
    <property type="molecule type" value="Genomic_DNA"/>
</dbReference>
<evidence type="ECO:0000313" key="2">
    <source>
        <dbReference type="Proteomes" id="UP001152888"/>
    </source>
</evidence>
<accession>A0A9P0PE53</accession>
<protein>
    <submittedName>
        <fullName evidence="1">Uncharacterized protein</fullName>
    </submittedName>
</protein>
<organism evidence="1 2">
    <name type="scientific">Acanthoscelides obtectus</name>
    <name type="common">Bean weevil</name>
    <name type="synonym">Bruchus obtectus</name>
    <dbReference type="NCBI Taxonomy" id="200917"/>
    <lineage>
        <taxon>Eukaryota</taxon>
        <taxon>Metazoa</taxon>
        <taxon>Ecdysozoa</taxon>
        <taxon>Arthropoda</taxon>
        <taxon>Hexapoda</taxon>
        <taxon>Insecta</taxon>
        <taxon>Pterygota</taxon>
        <taxon>Neoptera</taxon>
        <taxon>Endopterygota</taxon>
        <taxon>Coleoptera</taxon>
        <taxon>Polyphaga</taxon>
        <taxon>Cucujiformia</taxon>
        <taxon>Chrysomeloidea</taxon>
        <taxon>Chrysomelidae</taxon>
        <taxon>Bruchinae</taxon>
        <taxon>Bruchini</taxon>
        <taxon>Acanthoscelides</taxon>
    </lineage>
</organism>
<proteinExistence type="predicted"/>
<sequence>MDQLRYDPPGPPEYPCCGHLNKSFKCRKLTMRDIKEFHENFYSTRAKNSQDAFIIKHVKVTSAKRPRPKKKLTSTKKVSTNYYIRVSGTEKFCIRVCQQTFVNVLQVSRKRIQNLARKFLNTGRMPVDKRGGARPNPLYDKKKAAIKRKRPLLKHS</sequence>
<dbReference type="Proteomes" id="UP001152888">
    <property type="component" value="Unassembled WGS sequence"/>
</dbReference>
<dbReference type="OrthoDB" id="6627155at2759"/>
<name>A0A9P0PE53_ACAOB</name>
<keyword evidence="2" id="KW-1185">Reference proteome</keyword>
<reference evidence="1" key="1">
    <citation type="submission" date="2022-03" db="EMBL/GenBank/DDBJ databases">
        <authorList>
            <person name="Sayadi A."/>
        </authorList>
    </citation>
    <scope>NUCLEOTIDE SEQUENCE</scope>
</reference>
<comment type="caution">
    <text evidence="1">The sequence shown here is derived from an EMBL/GenBank/DDBJ whole genome shotgun (WGS) entry which is preliminary data.</text>
</comment>
<dbReference type="AlphaFoldDB" id="A0A9P0PE53"/>